<dbReference type="InterPro" id="IPR010331">
    <property type="entry name" value="ExoD"/>
</dbReference>
<dbReference type="PANTHER" id="PTHR41795">
    <property type="entry name" value="EXOPOLYSACCHARIDE SYNTHESIS PROTEIN"/>
    <property type="match status" value="1"/>
</dbReference>
<accession>A0A1I1U615</accession>
<protein>
    <submittedName>
        <fullName evidence="2">Uncharacterized conserved protein</fullName>
    </submittedName>
</protein>
<organism evidence="2 3">
    <name type="scientific">Roseivivax sediminis</name>
    <dbReference type="NCBI Taxonomy" id="936889"/>
    <lineage>
        <taxon>Bacteria</taxon>
        <taxon>Pseudomonadati</taxon>
        <taxon>Pseudomonadota</taxon>
        <taxon>Alphaproteobacteria</taxon>
        <taxon>Rhodobacterales</taxon>
        <taxon>Roseobacteraceae</taxon>
        <taxon>Roseivivax</taxon>
    </lineage>
</organism>
<dbReference type="EMBL" id="FOMS01000002">
    <property type="protein sequence ID" value="SFD66282.1"/>
    <property type="molecule type" value="Genomic_DNA"/>
</dbReference>
<feature type="transmembrane region" description="Helical" evidence="1">
    <location>
        <begin position="169"/>
        <end position="188"/>
    </location>
</feature>
<proteinExistence type="predicted"/>
<dbReference type="PANTHER" id="PTHR41795:SF1">
    <property type="entry name" value="EXOPOLYSACCHARIDE SYNTHESIS PROTEIN"/>
    <property type="match status" value="1"/>
</dbReference>
<keyword evidence="1" id="KW-0812">Transmembrane</keyword>
<evidence type="ECO:0000256" key="1">
    <source>
        <dbReference type="SAM" id="Phobius"/>
    </source>
</evidence>
<keyword evidence="3" id="KW-1185">Reference proteome</keyword>
<evidence type="ECO:0000313" key="3">
    <source>
        <dbReference type="Proteomes" id="UP000325289"/>
    </source>
</evidence>
<keyword evidence="1" id="KW-0472">Membrane</keyword>
<feature type="transmembrane region" description="Helical" evidence="1">
    <location>
        <begin position="113"/>
        <end position="137"/>
    </location>
</feature>
<feature type="transmembrane region" description="Helical" evidence="1">
    <location>
        <begin position="50"/>
        <end position="70"/>
    </location>
</feature>
<dbReference type="Proteomes" id="UP000325289">
    <property type="component" value="Unassembled WGS sequence"/>
</dbReference>
<evidence type="ECO:0000313" key="2">
    <source>
        <dbReference type="EMBL" id="SFD66282.1"/>
    </source>
</evidence>
<name>A0A1I1U615_9RHOB</name>
<keyword evidence="1" id="KW-1133">Transmembrane helix</keyword>
<dbReference type="AlphaFoldDB" id="A0A1I1U615"/>
<dbReference type="RefSeq" id="WP_188129587.1">
    <property type="nucleotide sequence ID" value="NZ_FOMS01000002.1"/>
</dbReference>
<dbReference type="PIRSF" id="PIRSF033239">
    <property type="entry name" value="ExoD"/>
    <property type="match status" value="1"/>
</dbReference>
<sequence length="189" mass="20013">MEAVLDRLDAKVDPQRRVTLGTLIAAVGERGFGPVFLALSLLIISPIGGVPALPTITAAILAVTAVQMLIGRRQLRLPEVFTRKSLRGDHLSRGIAWIRPAARWMDRRFGRRLIALTSDTARRVAALAIIALCLVVPPLEMVPFAAILPMSAIALFGIALTVRDGIVMLAAFALAGAGLIGAPVLLLSG</sequence>
<gene>
    <name evidence="2" type="ORF">SAMN04515678_102175</name>
</gene>
<dbReference type="Pfam" id="PF06055">
    <property type="entry name" value="ExoD"/>
    <property type="match status" value="1"/>
</dbReference>
<reference evidence="2 3" key="1">
    <citation type="submission" date="2016-10" db="EMBL/GenBank/DDBJ databases">
        <authorList>
            <person name="Varghese N."/>
            <person name="Submissions S."/>
        </authorList>
    </citation>
    <scope>NUCLEOTIDE SEQUENCE [LARGE SCALE GENOMIC DNA]</scope>
    <source>
        <strain evidence="3">YIM D21,KCTC 23444,ACCC 10710</strain>
    </source>
</reference>